<accession>A0A166W7Y3</accession>
<proteinExistence type="predicted"/>
<evidence type="ECO:0000313" key="1">
    <source>
        <dbReference type="EMBL" id="KZP33477.1"/>
    </source>
</evidence>
<dbReference type="EMBL" id="KV417482">
    <property type="protein sequence ID" value="KZP33477.1"/>
    <property type="molecule type" value="Genomic_DNA"/>
</dbReference>
<keyword evidence="2" id="KW-1185">Reference proteome</keyword>
<reference evidence="1 2" key="1">
    <citation type="journal article" date="2016" name="Mol. Biol. Evol.">
        <title>Comparative Genomics of Early-Diverging Mushroom-Forming Fungi Provides Insights into the Origins of Lignocellulose Decay Capabilities.</title>
        <authorList>
            <person name="Nagy L.G."/>
            <person name="Riley R."/>
            <person name="Tritt A."/>
            <person name="Adam C."/>
            <person name="Daum C."/>
            <person name="Floudas D."/>
            <person name="Sun H."/>
            <person name="Yadav J.S."/>
            <person name="Pangilinan J."/>
            <person name="Larsson K.H."/>
            <person name="Matsuura K."/>
            <person name="Barry K."/>
            <person name="Labutti K."/>
            <person name="Kuo R."/>
            <person name="Ohm R.A."/>
            <person name="Bhattacharya S.S."/>
            <person name="Shirouzu T."/>
            <person name="Yoshinaga Y."/>
            <person name="Martin F.M."/>
            <person name="Grigoriev I.V."/>
            <person name="Hibbett D.S."/>
        </authorList>
    </citation>
    <scope>NUCLEOTIDE SEQUENCE [LARGE SCALE GENOMIC DNA]</scope>
    <source>
        <strain evidence="1 2">CBS 109695</strain>
    </source>
</reference>
<protein>
    <submittedName>
        <fullName evidence="1">Uncharacterized protein</fullName>
    </submittedName>
</protein>
<sequence>MSEYGADEPSHRAMKSCSTCLKASAFLSSQNHLSAYFSFSFSVRLSALTSGGLTFSSGTFNSDFSVNIPHFHGPASIHQRGQRTSRAHSVDSSFDASTYLKRLLGLSIHSSYDLADVYFLATPASYCIVQLFTPACVIDFPPTLALLFFSSLTESSFA</sequence>
<name>A0A166W7Y3_9AGAM</name>
<organism evidence="1 2">
    <name type="scientific">Athelia psychrophila</name>
    <dbReference type="NCBI Taxonomy" id="1759441"/>
    <lineage>
        <taxon>Eukaryota</taxon>
        <taxon>Fungi</taxon>
        <taxon>Dikarya</taxon>
        <taxon>Basidiomycota</taxon>
        <taxon>Agaricomycotina</taxon>
        <taxon>Agaricomycetes</taxon>
        <taxon>Agaricomycetidae</taxon>
        <taxon>Atheliales</taxon>
        <taxon>Atheliaceae</taxon>
        <taxon>Athelia</taxon>
    </lineage>
</organism>
<dbReference type="AlphaFoldDB" id="A0A166W7Y3"/>
<dbReference type="Proteomes" id="UP000076532">
    <property type="component" value="Unassembled WGS sequence"/>
</dbReference>
<evidence type="ECO:0000313" key="2">
    <source>
        <dbReference type="Proteomes" id="UP000076532"/>
    </source>
</evidence>
<gene>
    <name evidence="1" type="ORF">FIBSPDRAFT_308120</name>
</gene>